<dbReference type="AlphaFoldDB" id="A0A4Q5LDF3"/>
<name>A0A4Q5LDF3_9BACT</name>
<dbReference type="GO" id="GO:0017001">
    <property type="term" value="P:antibiotic catabolic process"/>
    <property type="evidence" value="ECO:0007669"/>
    <property type="project" value="InterPro"/>
</dbReference>
<comment type="catalytic activity">
    <reaction evidence="7">
        <text>a beta-lactam + H2O = a substituted beta-amino acid</text>
        <dbReference type="Rhea" id="RHEA:20401"/>
        <dbReference type="ChEBI" id="CHEBI:15377"/>
        <dbReference type="ChEBI" id="CHEBI:35627"/>
        <dbReference type="ChEBI" id="CHEBI:140347"/>
        <dbReference type="EC" id="3.5.2.6"/>
    </reaction>
</comment>
<evidence type="ECO:0000256" key="3">
    <source>
        <dbReference type="ARBA" id="ARBA00022729"/>
    </source>
</evidence>
<dbReference type="RefSeq" id="WP_129920290.1">
    <property type="nucleotide sequence ID" value="NZ_SEWE01000009.1"/>
</dbReference>
<evidence type="ECO:0000256" key="6">
    <source>
        <dbReference type="PIRSR" id="PIRSR602137-50"/>
    </source>
</evidence>
<dbReference type="GO" id="GO:0008800">
    <property type="term" value="F:beta-lactamase activity"/>
    <property type="evidence" value="ECO:0007669"/>
    <property type="project" value="UniProtKB-UniRule"/>
</dbReference>
<comment type="similarity">
    <text evidence="1 7">Belongs to the class-D beta-lactamase family.</text>
</comment>
<evidence type="ECO:0000256" key="4">
    <source>
        <dbReference type="ARBA" id="ARBA00022801"/>
    </source>
</evidence>
<evidence type="ECO:0000313" key="9">
    <source>
        <dbReference type="EMBL" id="RYU81604.1"/>
    </source>
</evidence>
<protein>
    <recommendedName>
        <fullName evidence="2 7">Beta-lactamase</fullName>
        <ecNumber evidence="2 7">3.5.2.6</ecNumber>
    </recommendedName>
</protein>
<dbReference type="GO" id="GO:0046677">
    <property type="term" value="P:response to antibiotic"/>
    <property type="evidence" value="ECO:0007669"/>
    <property type="project" value="UniProtKB-UniRule"/>
</dbReference>
<dbReference type="SUPFAM" id="SSF56601">
    <property type="entry name" value="beta-lactamase/transpeptidase-like"/>
    <property type="match status" value="1"/>
</dbReference>
<dbReference type="InterPro" id="IPR012338">
    <property type="entry name" value="Beta-lactam/transpept-like"/>
</dbReference>
<dbReference type="InterPro" id="IPR001460">
    <property type="entry name" value="PCN-bd_Tpept"/>
</dbReference>
<reference evidence="9 10" key="1">
    <citation type="submission" date="2019-02" db="EMBL/GenBank/DDBJ databases">
        <title>Bacterial novel species isolated from soil.</title>
        <authorList>
            <person name="Jung H.-Y."/>
        </authorList>
    </citation>
    <scope>NUCLEOTIDE SEQUENCE [LARGE SCALE GENOMIC DNA]</scope>
    <source>
        <strain evidence="9 10">1-3-3-3</strain>
    </source>
</reference>
<evidence type="ECO:0000256" key="2">
    <source>
        <dbReference type="ARBA" id="ARBA00012865"/>
    </source>
</evidence>
<dbReference type="Pfam" id="PF00905">
    <property type="entry name" value="Transpeptidase"/>
    <property type="match status" value="1"/>
</dbReference>
<feature type="active site" description="Acyl-ester intermediate" evidence="6">
    <location>
        <position position="87"/>
    </location>
</feature>
<dbReference type="OrthoDB" id="9762883at2"/>
<dbReference type="InterPro" id="IPR002137">
    <property type="entry name" value="Beta-lactam_class-D_AS"/>
</dbReference>
<dbReference type="Gene3D" id="3.40.710.10">
    <property type="entry name" value="DD-peptidase/beta-lactamase superfamily"/>
    <property type="match status" value="1"/>
</dbReference>
<keyword evidence="4 7" id="KW-0378">Hydrolase</keyword>
<dbReference type="Proteomes" id="UP000294155">
    <property type="component" value="Unassembled WGS sequence"/>
</dbReference>
<sequence length="291" mass="32836">MASYIKSAGRRSRQLLSKTVLRRWALRLGLLVGLGAAPAEPRVTERDFSAYFAAYDLQGSFLLLDARTGRYAAYNPARCRQGFLPASTFKIPNTLIGLETGAIRDTAEVCRWDGVPRRFPQWNQNMSMAQALRVSCVPCYQQLARRVGAARYGQWLPRLRFGRMQVTPATVDTFWLAGSSRITQFEQIDFLRRLQRGALPVTSRNQEITQALLVLARGPGWTLRGKTGWTMQAGRDNGWFVGWVEQRGRACFFALNAEPRRGAATNKFIQGRRAVTEQILRQEFGLLTSAQ</sequence>
<feature type="domain" description="Penicillin-binding protein transpeptidase" evidence="8">
    <location>
        <begin position="59"/>
        <end position="261"/>
    </location>
</feature>
<organism evidence="9 10">
    <name type="scientific">Hymenobacter persicinus</name>
    <dbReference type="NCBI Taxonomy" id="2025506"/>
    <lineage>
        <taxon>Bacteria</taxon>
        <taxon>Pseudomonadati</taxon>
        <taxon>Bacteroidota</taxon>
        <taxon>Cytophagia</taxon>
        <taxon>Cytophagales</taxon>
        <taxon>Hymenobacteraceae</taxon>
        <taxon>Hymenobacter</taxon>
    </lineage>
</organism>
<evidence type="ECO:0000256" key="7">
    <source>
        <dbReference type="RuleBase" id="RU361140"/>
    </source>
</evidence>
<evidence type="ECO:0000259" key="8">
    <source>
        <dbReference type="Pfam" id="PF00905"/>
    </source>
</evidence>
<feature type="modified residue" description="N6-carboxylysine" evidence="6">
    <location>
        <position position="90"/>
    </location>
</feature>
<proteinExistence type="inferred from homology"/>
<gene>
    <name evidence="9" type="ORF">EWM57_06305</name>
</gene>
<comment type="caution">
    <text evidence="9">The sequence shown here is derived from an EMBL/GenBank/DDBJ whole genome shotgun (WGS) entry which is preliminary data.</text>
</comment>
<dbReference type="EC" id="3.5.2.6" evidence="2 7"/>
<accession>A0A4Q5LDF3</accession>
<dbReference type="EMBL" id="SEWE01000009">
    <property type="protein sequence ID" value="RYU81604.1"/>
    <property type="molecule type" value="Genomic_DNA"/>
</dbReference>
<keyword evidence="5 7" id="KW-0046">Antibiotic resistance</keyword>
<evidence type="ECO:0000256" key="5">
    <source>
        <dbReference type="ARBA" id="ARBA00023251"/>
    </source>
</evidence>
<keyword evidence="3" id="KW-0732">Signal</keyword>
<evidence type="ECO:0000313" key="10">
    <source>
        <dbReference type="Proteomes" id="UP000294155"/>
    </source>
</evidence>
<dbReference type="GO" id="GO:0008658">
    <property type="term" value="F:penicillin binding"/>
    <property type="evidence" value="ECO:0007669"/>
    <property type="project" value="InterPro"/>
</dbReference>
<dbReference type="PROSITE" id="PS00337">
    <property type="entry name" value="BETA_LACTAMASE_D"/>
    <property type="match status" value="1"/>
</dbReference>
<keyword evidence="10" id="KW-1185">Reference proteome</keyword>
<evidence type="ECO:0000256" key="1">
    <source>
        <dbReference type="ARBA" id="ARBA00007898"/>
    </source>
</evidence>